<evidence type="ECO:0000256" key="5">
    <source>
        <dbReference type="ARBA" id="ARBA00022679"/>
    </source>
</evidence>
<dbReference type="InterPro" id="IPR036477">
    <property type="entry name" value="Formyl_transf_N_sf"/>
</dbReference>
<dbReference type="InterPro" id="IPR005794">
    <property type="entry name" value="Fmt"/>
</dbReference>
<dbReference type="InterPro" id="IPR037022">
    <property type="entry name" value="Formyl_trans_C_sf"/>
</dbReference>
<dbReference type="HAMAP" id="MF_00182">
    <property type="entry name" value="Formyl_trans"/>
    <property type="match status" value="1"/>
</dbReference>
<gene>
    <name evidence="8" type="primary">fmt</name>
    <name evidence="11" type="ORF">E3E12_06545</name>
</gene>
<evidence type="ECO:0000256" key="8">
    <source>
        <dbReference type="HAMAP-Rule" id="MF_00182"/>
    </source>
</evidence>
<accession>A0A4Y6U8W5</accession>
<evidence type="ECO:0000256" key="6">
    <source>
        <dbReference type="ARBA" id="ARBA00022917"/>
    </source>
</evidence>
<dbReference type="SUPFAM" id="SSF53328">
    <property type="entry name" value="Formyltransferase"/>
    <property type="match status" value="1"/>
</dbReference>
<dbReference type="Pfam" id="PF00551">
    <property type="entry name" value="Formyl_trans_N"/>
    <property type="match status" value="1"/>
</dbReference>
<feature type="binding site" evidence="8">
    <location>
        <begin position="110"/>
        <end position="113"/>
    </location>
    <ligand>
        <name>(6S)-5,6,7,8-tetrahydrofolate</name>
        <dbReference type="ChEBI" id="CHEBI:57453"/>
    </ligand>
</feature>
<reference evidence="11 12" key="1">
    <citation type="submission" date="2019-03" db="EMBL/GenBank/DDBJ databases">
        <title>The complete genome sequence of Swingsia_sp. F3b2 LMG30590(T).</title>
        <authorList>
            <person name="Chua K.-O."/>
            <person name="Chan K.-G."/>
            <person name="See-Too W.-S."/>
        </authorList>
    </citation>
    <scope>NUCLEOTIDE SEQUENCE [LARGE SCALE GENOMIC DNA]</scope>
    <source>
        <strain evidence="11 12">F3b2</strain>
    </source>
</reference>
<dbReference type="PANTHER" id="PTHR11138">
    <property type="entry name" value="METHIONYL-TRNA FORMYLTRANSFERASE"/>
    <property type="match status" value="1"/>
</dbReference>
<dbReference type="GO" id="GO:0004479">
    <property type="term" value="F:methionyl-tRNA formyltransferase activity"/>
    <property type="evidence" value="ECO:0007669"/>
    <property type="project" value="UniProtKB-UniRule"/>
</dbReference>
<dbReference type="CDD" id="cd08646">
    <property type="entry name" value="FMT_core_Met-tRNA-FMT_N"/>
    <property type="match status" value="1"/>
</dbReference>
<dbReference type="NCBIfam" id="TIGR00460">
    <property type="entry name" value="fmt"/>
    <property type="match status" value="1"/>
</dbReference>
<sequence length="312" mass="32854">MKLVFMGSPDFAVPALEALVGAGHEVAAVYSQPPRPAGRGNKLRRQPVHVAAEKLGITVRTPLKLRANQAELEHLQALQPDAIVVAAYGLLLPAEILRLPKRGCLNIHASLLPRWRGASPIQSAILHSDPQSGVTIMQMDEGLDTGPMLASATTPITGQDTAATLHNRLAALGAPLLLDVLTNPPQPQAQPAAGVTHAPKISRDDGALDWNRPAPELDCQIRAYTPWPGCFTRLLDKIGTPLFTLRVGAAQVAAHHPTLAPGQLKAAGGQLLVGCGAGSALALTKLQKPGRAMMATDDFLRGHPLEPGQKLG</sequence>
<dbReference type="InterPro" id="IPR001555">
    <property type="entry name" value="GART_AS"/>
</dbReference>
<dbReference type="Proteomes" id="UP000318709">
    <property type="component" value="Chromosome"/>
</dbReference>
<dbReference type="InterPro" id="IPR011034">
    <property type="entry name" value="Formyl_transferase-like_C_sf"/>
</dbReference>
<evidence type="ECO:0000259" key="10">
    <source>
        <dbReference type="Pfam" id="PF02911"/>
    </source>
</evidence>
<evidence type="ECO:0000256" key="4">
    <source>
        <dbReference type="ARBA" id="ARBA00016014"/>
    </source>
</evidence>
<dbReference type="InterPro" id="IPR041711">
    <property type="entry name" value="Met-tRNA-FMT_N"/>
</dbReference>
<name>A0A4Y6U8W5_9PROT</name>
<dbReference type="SUPFAM" id="SSF50486">
    <property type="entry name" value="FMT C-terminal domain-like"/>
    <property type="match status" value="1"/>
</dbReference>
<feature type="domain" description="Formyl transferase C-terminal" evidence="10">
    <location>
        <begin position="200"/>
        <end position="303"/>
    </location>
</feature>
<protein>
    <recommendedName>
        <fullName evidence="4 8">Methionyl-tRNA formyltransferase</fullName>
        <ecNumber evidence="3 8">2.1.2.9</ecNumber>
    </recommendedName>
</protein>
<evidence type="ECO:0000256" key="3">
    <source>
        <dbReference type="ARBA" id="ARBA00012261"/>
    </source>
</evidence>
<dbReference type="InterPro" id="IPR005793">
    <property type="entry name" value="Formyl_trans_C"/>
</dbReference>
<dbReference type="PROSITE" id="PS00373">
    <property type="entry name" value="GART"/>
    <property type="match status" value="1"/>
</dbReference>
<keyword evidence="6 8" id="KW-0648">Protein biosynthesis</keyword>
<keyword evidence="5 8" id="KW-0808">Transferase</keyword>
<evidence type="ECO:0000256" key="7">
    <source>
        <dbReference type="ARBA" id="ARBA00048558"/>
    </source>
</evidence>
<evidence type="ECO:0000256" key="1">
    <source>
        <dbReference type="ARBA" id="ARBA00002606"/>
    </source>
</evidence>
<dbReference type="KEGG" id="swf:E3E12_06545"/>
<dbReference type="InterPro" id="IPR044135">
    <property type="entry name" value="Met-tRNA-FMT_C"/>
</dbReference>
<dbReference type="CDD" id="cd08704">
    <property type="entry name" value="Met_tRNA_FMT_C"/>
    <property type="match status" value="1"/>
</dbReference>
<proteinExistence type="inferred from homology"/>
<comment type="function">
    <text evidence="1 8">Attaches a formyl group to the free amino group of methionyl-tRNA(fMet). The formyl group appears to play a dual role in the initiator identity of N-formylmethionyl-tRNA by promoting its recognition by IF2 and preventing the misappropriation of this tRNA by the elongation apparatus.</text>
</comment>
<evidence type="ECO:0000259" key="9">
    <source>
        <dbReference type="Pfam" id="PF00551"/>
    </source>
</evidence>
<dbReference type="InterPro" id="IPR002376">
    <property type="entry name" value="Formyl_transf_N"/>
</dbReference>
<dbReference type="OrthoDB" id="9802815at2"/>
<dbReference type="AlphaFoldDB" id="A0A4Y6U8W5"/>
<evidence type="ECO:0000313" key="11">
    <source>
        <dbReference type="EMBL" id="QDH13899.1"/>
    </source>
</evidence>
<dbReference type="EMBL" id="CP038231">
    <property type="protein sequence ID" value="QDH13899.1"/>
    <property type="molecule type" value="Genomic_DNA"/>
</dbReference>
<dbReference type="GO" id="GO:0005829">
    <property type="term" value="C:cytosol"/>
    <property type="evidence" value="ECO:0007669"/>
    <property type="project" value="TreeGrafter"/>
</dbReference>
<dbReference type="Gene3D" id="3.40.50.170">
    <property type="entry name" value="Formyl transferase, N-terminal domain"/>
    <property type="match status" value="1"/>
</dbReference>
<dbReference type="PANTHER" id="PTHR11138:SF5">
    <property type="entry name" value="METHIONYL-TRNA FORMYLTRANSFERASE, MITOCHONDRIAL"/>
    <property type="match status" value="1"/>
</dbReference>
<dbReference type="Gene3D" id="3.10.25.10">
    <property type="entry name" value="Formyl transferase, C-terminal domain"/>
    <property type="match status" value="1"/>
</dbReference>
<dbReference type="Pfam" id="PF02911">
    <property type="entry name" value="Formyl_trans_C"/>
    <property type="match status" value="1"/>
</dbReference>
<evidence type="ECO:0000256" key="2">
    <source>
        <dbReference type="ARBA" id="ARBA00010699"/>
    </source>
</evidence>
<comment type="similarity">
    <text evidence="2 8">Belongs to the Fmt family.</text>
</comment>
<evidence type="ECO:0000313" key="12">
    <source>
        <dbReference type="Proteomes" id="UP000318709"/>
    </source>
</evidence>
<organism evidence="11 12">
    <name type="scientific">Formicincola oecophyllae</name>
    <dbReference type="NCBI Taxonomy" id="2558361"/>
    <lineage>
        <taxon>Bacteria</taxon>
        <taxon>Pseudomonadati</taxon>
        <taxon>Pseudomonadota</taxon>
        <taxon>Alphaproteobacteria</taxon>
        <taxon>Acetobacterales</taxon>
        <taxon>Acetobacteraceae</taxon>
        <taxon>Formicincola</taxon>
    </lineage>
</organism>
<feature type="domain" description="Formyl transferase N-terminal" evidence="9">
    <location>
        <begin position="1"/>
        <end position="180"/>
    </location>
</feature>
<dbReference type="RefSeq" id="WP_141443606.1">
    <property type="nucleotide sequence ID" value="NZ_CP038231.1"/>
</dbReference>
<dbReference type="EC" id="2.1.2.9" evidence="3 8"/>
<keyword evidence="12" id="KW-1185">Reference proteome</keyword>
<comment type="catalytic activity">
    <reaction evidence="7 8">
        <text>L-methionyl-tRNA(fMet) + (6R)-10-formyltetrahydrofolate = N-formyl-L-methionyl-tRNA(fMet) + (6S)-5,6,7,8-tetrahydrofolate + H(+)</text>
        <dbReference type="Rhea" id="RHEA:24380"/>
        <dbReference type="Rhea" id="RHEA-COMP:9952"/>
        <dbReference type="Rhea" id="RHEA-COMP:9953"/>
        <dbReference type="ChEBI" id="CHEBI:15378"/>
        <dbReference type="ChEBI" id="CHEBI:57453"/>
        <dbReference type="ChEBI" id="CHEBI:78530"/>
        <dbReference type="ChEBI" id="CHEBI:78844"/>
        <dbReference type="ChEBI" id="CHEBI:195366"/>
        <dbReference type="EC" id="2.1.2.9"/>
    </reaction>
</comment>